<dbReference type="AlphaFoldDB" id="A0A3D9KHD8"/>
<proteinExistence type="predicted"/>
<name>A0A3D9KHD8_9BACL</name>
<protein>
    <recommendedName>
        <fullName evidence="4">SurA-like protein</fullName>
    </recommendedName>
</protein>
<evidence type="ECO:0000256" key="1">
    <source>
        <dbReference type="SAM" id="SignalP"/>
    </source>
</evidence>
<dbReference type="EMBL" id="QRDZ01000004">
    <property type="protein sequence ID" value="RED85557.1"/>
    <property type="molecule type" value="Genomic_DNA"/>
</dbReference>
<keyword evidence="3" id="KW-1185">Reference proteome</keyword>
<dbReference type="Proteomes" id="UP000256977">
    <property type="component" value="Unassembled WGS sequence"/>
</dbReference>
<feature type="signal peptide" evidence="1">
    <location>
        <begin position="1"/>
        <end position="37"/>
    </location>
</feature>
<evidence type="ECO:0008006" key="4">
    <source>
        <dbReference type="Google" id="ProtNLM"/>
    </source>
</evidence>
<sequence>MWGISKQTGKIARGRRWAAIVLAAVAAGLLAMSIAWAQSPTGTSGAALTVDGEEIAEAELRLHMERNRALVAEEYRRQFGAETDGDFWTRRYGDGTPGERLRAVAGEQAVRAKVEQMIAREAGVLNDIGYDAFRRALETENERRAEASASKQVVYGPIRFEPNVFYGYYMSGIRNAAIRALLDSGELRGTENEARGEYEAMVERRLEAAHIEWKR</sequence>
<organism evidence="2 3">
    <name type="scientific">Cohnella phaseoli</name>
    <dbReference type="NCBI Taxonomy" id="456490"/>
    <lineage>
        <taxon>Bacteria</taxon>
        <taxon>Bacillati</taxon>
        <taxon>Bacillota</taxon>
        <taxon>Bacilli</taxon>
        <taxon>Bacillales</taxon>
        <taxon>Paenibacillaceae</taxon>
        <taxon>Cohnella</taxon>
    </lineage>
</organism>
<feature type="chain" id="PRO_5017786917" description="SurA-like protein" evidence="1">
    <location>
        <begin position="38"/>
        <end position="215"/>
    </location>
</feature>
<gene>
    <name evidence="2" type="ORF">DFP98_104262</name>
</gene>
<evidence type="ECO:0000313" key="3">
    <source>
        <dbReference type="Proteomes" id="UP000256977"/>
    </source>
</evidence>
<comment type="caution">
    <text evidence="2">The sequence shown here is derived from an EMBL/GenBank/DDBJ whole genome shotgun (WGS) entry which is preliminary data.</text>
</comment>
<reference evidence="2 3" key="1">
    <citation type="submission" date="2018-07" db="EMBL/GenBank/DDBJ databases">
        <title>Genomic Encyclopedia of Type Strains, Phase III (KMG-III): the genomes of soil and plant-associated and newly described type strains.</title>
        <authorList>
            <person name="Whitman W."/>
        </authorList>
    </citation>
    <scope>NUCLEOTIDE SEQUENCE [LARGE SCALE GENOMIC DNA]</scope>
    <source>
        <strain evidence="2 3">CECT 7287</strain>
    </source>
</reference>
<keyword evidence="1" id="KW-0732">Signal</keyword>
<evidence type="ECO:0000313" key="2">
    <source>
        <dbReference type="EMBL" id="RED85557.1"/>
    </source>
</evidence>
<accession>A0A3D9KHD8</accession>